<gene>
    <name evidence="2" type="ORF">SAMN03080606_01007</name>
</gene>
<reference evidence="2 3" key="1">
    <citation type="submission" date="2016-10" db="EMBL/GenBank/DDBJ databases">
        <authorList>
            <person name="de Groot N.N."/>
        </authorList>
    </citation>
    <scope>NUCLEOTIDE SEQUENCE [LARGE SCALE GENOMIC DNA]</scope>
    <source>
        <strain evidence="2 3">DSM 18978</strain>
    </source>
</reference>
<dbReference type="STRING" id="1120976.SAMN03080606_01007"/>
<accession>A0A1G5DT83</accession>
<keyword evidence="1" id="KW-1133">Transmembrane helix</keyword>
<protein>
    <recommendedName>
        <fullName evidence="4">Flp pilus-assembly TadE/G-like</fullName>
    </recommendedName>
</protein>
<dbReference type="AlphaFoldDB" id="A0A1G5DT83"/>
<evidence type="ECO:0000313" key="3">
    <source>
        <dbReference type="Proteomes" id="UP000198636"/>
    </source>
</evidence>
<keyword evidence="3" id="KW-1185">Reference proteome</keyword>
<evidence type="ECO:0000313" key="2">
    <source>
        <dbReference type="EMBL" id="SCY17884.1"/>
    </source>
</evidence>
<dbReference type="InterPro" id="IPR025469">
    <property type="entry name" value="DUF4320"/>
</dbReference>
<feature type="transmembrane region" description="Helical" evidence="1">
    <location>
        <begin position="21"/>
        <end position="44"/>
    </location>
</feature>
<sequence>MVLLMKRLKNAIKNRLSNERGLSTLGGLVIIICFLLFLPVITYITNLYSTYRNLNNIASSTVGLAKKQGGFNHEVIQLYEELLDDYNIDRSRLQTVYVPQANMKINKREPLGIEMRYAMNFRIMQMDRTYLEFDFVLPVRQNTYSQRFFRPHEL</sequence>
<name>A0A1G5DT83_9FIRM</name>
<proteinExistence type="predicted"/>
<dbReference type="Proteomes" id="UP000198636">
    <property type="component" value="Unassembled WGS sequence"/>
</dbReference>
<dbReference type="EMBL" id="FMUS01000004">
    <property type="protein sequence ID" value="SCY17884.1"/>
    <property type="molecule type" value="Genomic_DNA"/>
</dbReference>
<keyword evidence="1" id="KW-0472">Membrane</keyword>
<dbReference type="Pfam" id="PF14208">
    <property type="entry name" value="DUF4320"/>
    <property type="match status" value="1"/>
</dbReference>
<evidence type="ECO:0000256" key="1">
    <source>
        <dbReference type="SAM" id="Phobius"/>
    </source>
</evidence>
<keyword evidence="1" id="KW-0812">Transmembrane</keyword>
<evidence type="ECO:0008006" key="4">
    <source>
        <dbReference type="Google" id="ProtNLM"/>
    </source>
</evidence>
<organism evidence="2 3">
    <name type="scientific">Alkaliphilus peptidifermentans DSM 18978</name>
    <dbReference type="NCBI Taxonomy" id="1120976"/>
    <lineage>
        <taxon>Bacteria</taxon>
        <taxon>Bacillati</taxon>
        <taxon>Bacillota</taxon>
        <taxon>Clostridia</taxon>
        <taxon>Peptostreptococcales</taxon>
        <taxon>Natronincolaceae</taxon>
        <taxon>Alkaliphilus</taxon>
    </lineage>
</organism>